<organism evidence="8 9">
    <name type="scientific">Pycnococcus provasolii</name>
    <dbReference type="NCBI Taxonomy" id="41880"/>
    <lineage>
        <taxon>Eukaryota</taxon>
        <taxon>Viridiplantae</taxon>
        <taxon>Chlorophyta</taxon>
        <taxon>Pseudoscourfieldiophyceae</taxon>
        <taxon>Pseudoscourfieldiales</taxon>
        <taxon>Pycnococcaceae</taxon>
        <taxon>Pycnococcus</taxon>
    </lineage>
</organism>
<dbReference type="InterPro" id="IPR017853">
    <property type="entry name" value="GH"/>
</dbReference>
<keyword evidence="2 4" id="KW-0378">Hydrolase</keyword>
<evidence type="ECO:0000259" key="7">
    <source>
        <dbReference type="Pfam" id="PF21365"/>
    </source>
</evidence>
<dbReference type="SUPFAM" id="SSF51011">
    <property type="entry name" value="Glycosyl hydrolase domain"/>
    <property type="match status" value="1"/>
</dbReference>
<reference evidence="8" key="1">
    <citation type="submission" date="2020-10" db="EMBL/GenBank/DDBJ databases">
        <title>Unveiling of a novel bifunctional photoreceptor, Dualchrome1, isolated from a cosmopolitan green alga.</title>
        <authorList>
            <person name="Suzuki S."/>
            <person name="Kawachi M."/>
        </authorList>
    </citation>
    <scope>NUCLEOTIDE SEQUENCE</scope>
    <source>
        <strain evidence="8">NIES 2893</strain>
    </source>
</reference>
<dbReference type="PANTHER" id="PTHR43053:SF4">
    <property type="entry name" value="MYOGENESIS-REGULATING GLYCOSIDASE"/>
    <property type="match status" value="1"/>
</dbReference>
<dbReference type="Pfam" id="PF21365">
    <property type="entry name" value="Glyco_hydro_31_3rd"/>
    <property type="match status" value="1"/>
</dbReference>
<evidence type="ECO:0000256" key="2">
    <source>
        <dbReference type="ARBA" id="ARBA00022801"/>
    </source>
</evidence>
<dbReference type="AlphaFoldDB" id="A0A830HZ13"/>
<gene>
    <name evidence="8" type="ORF">PPROV_001055200</name>
</gene>
<dbReference type="Proteomes" id="UP000660262">
    <property type="component" value="Unassembled WGS sequence"/>
</dbReference>
<evidence type="ECO:0000256" key="4">
    <source>
        <dbReference type="RuleBase" id="RU361185"/>
    </source>
</evidence>
<dbReference type="EMBL" id="BNJQ01000036">
    <property type="protein sequence ID" value="GHP11825.1"/>
    <property type="molecule type" value="Genomic_DNA"/>
</dbReference>
<evidence type="ECO:0000256" key="5">
    <source>
        <dbReference type="SAM" id="MobiDB-lite"/>
    </source>
</evidence>
<dbReference type="OrthoDB" id="10070917at2759"/>
<comment type="similarity">
    <text evidence="1 4">Belongs to the glycosyl hydrolase 31 family.</text>
</comment>
<evidence type="ECO:0000259" key="6">
    <source>
        <dbReference type="Pfam" id="PF01055"/>
    </source>
</evidence>
<feature type="domain" description="Glycoside hydrolase family 31 TIM barrel" evidence="6">
    <location>
        <begin position="477"/>
        <end position="777"/>
    </location>
</feature>
<dbReference type="GO" id="GO:0005975">
    <property type="term" value="P:carbohydrate metabolic process"/>
    <property type="evidence" value="ECO:0007669"/>
    <property type="project" value="InterPro"/>
</dbReference>
<dbReference type="CDD" id="cd06592">
    <property type="entry name" value="GH31_NET37"/>
    <property type="match status" value="1"/>
</dbReference>
<feature type="compositionally biased region" description="Low complexity" evidence="5">
    <location>
        <begin position="63"/>
        <end position="96"/>
    </location>
</feature>
<dbReference type="InterPro" id="IPR050985">
    <property type="entry name" value="Alpha-glycosidase_related"/>
</dbReference>
<protein>
    <recommendedName>
        <fullName evidence="10">Glycoside hydrolase family 31 N-terminal domain-containing protein</fullName>
    </recommendedName>
</protein>
<evidence type="ECO:0000313" key="9">
    <source>
        <dbReference type="Proteomes" id="UP000660262"/>
    </source>
</evidence>
<sequence length="916" mass="100403">MAPLTYNWCEGGRSPTRQARISPLRPRVTCSDPAASSKRSTSSCDKRRHHALRAESHKSNRQTANSASVSAPPTSPSQTNNTATTSDDATNAPSAAAAAAAAALDLTTTTTTTATATTTTTTQQQVKSTWTRVKSRAPTLSLTSGAVACVVYPDGVLELSDGRASERRPRVHLSLGANALAHDPVRWNANDNKIVVEWVCGSTLEVTRPPNHEDAAVSEKDWWLRGRKNAVLVNFRVPSTAEPVPSPDFQPYPDEGPHAPRAAEVSVELDQGGSWYGGAHLMRQHWPLEEGRWEVGPHLPFDNGPHGIGMLVGCHWVSSHGVCVAVDPESRGLHAGLNAPLRSRPGRAVPGSTLDGYRGGREEDPWPRRAWGVGVQNCGRPLLPLGDIAQDAGDRMLRLQSRLGWEDDGVVHPWCRVAPRDDDGTASLRVCLSVSPDVREATTSALAPMPRPGRSPPDKIVQHPIWCTWARDHSGVTQDSVMTYARQIAERGLPRSAMEIDDRWQQRYGDIHFCPSKFPTAKEMVDELHDLGFKVTLWVTPFAEAASETYREGAALGYYVTSHSATPASEEFELGISLPGTALKFAVDLFQNLENGMFRWWGTQPVAALDLTNPKAVRWFLAKLRKLQEETGVDGFKFDAGEPCFLPSRANTHAELAHPAEYTRLWVTEVARHFEWAEVRCGWPGTSGTHLLTRMGDKDSMWGIGNGLRALVPQLLTAGVLGYPFCLPDMVGGNCYWGQSPSEELMVRWAQTSSLMPAVQFSLPPWRVSERAAGLCAESLAIRGRFAREIARIAKDSAVSLEPMCRPMWWLDPHDTSSFSVNDQYSLGNDVVVAPVVERGAKSRSVYLPHGFWRELPTWECRVGDDRCVESPLVVHEGRQTFQVDAPLAKLPVFVRVGSRVEAELGLTSAAAMRGN</sequence>
<keyword evidence="3 4" id="KW-0326">Glycosidase</keyword>
<comment type="caution">
    <text evidence="8">The sequence shown here is derived from an EMBL/GenBank/DDBJ whole genome shotgun (WGS) entry which is preliminary data.</text>
</comment>
<dbReference type="SUPFAM" id="SSF51445">
    <property type="entry name" value="(Trans)glycosidases"/>
    <property type="match status" value="1"/>
</dbReference>
<dbReference type="InterPro" id="IPR000322">
    <property type="entry name" value="Glyco_hydro_31_TIM"/>
</dbReference>
<feature type="region of interest" description="Disordered" evidence="5">
    <location>
        <begin position="1"/>
        <end position="96"/>
    </location>
</feature>
<evidence type="ECO:0000256" key="3">
    <source>
        <dbReference type="ARBA" id="ARBA00023295"/>
    </source>
</evidence>
<dbReference type="Pfam" id="PF01055">
    <property type="entry name" value="Glyco_hydro_31_2nd"/>
    <property type="match status" value="1"/>
</dbReference>
<keyword evidence="9" id="KW-1185">Reference proteome</keyword>
<feature type="domain" description="Glycosyl hydrolase family 31 C-terminal" evidence="7">
    <location>
        <begin position="802"/>
        <end position="899"/>
    </location>
</feature>
<dbReference type="Gene3D" id="2.60.40.1180">
    <property type="entry name" value="Golgi alpha-mannosidase II"/>
    <property type="match status" value="1"/>
</dbReference>
<evidence type="ECO:0000313" key="8">
    <source>
        <dbReference type="EMBL" id="GHP11825.1"/>
    </source>
</evidence>
<name>A0A830HZ13_9CHLO</name>
<proteinExistence type="inferred from homology"/>
<evidence type="ECO:0008006" key="10">
    <source>
        <dbReference type="Google" id="ProtNLM"/>
    </source>
</evidence>
<dbReference type="GO" id="GO:0004553">
    <property type="term" value="F:hydrolase activity, hydrolyzing O-glycosyl compounds"/>
    <property type="evidence" value="ECO:0007669"/>
    <property type="project" value="InterPro"/>
</dbReference>
<evidence type="ECO:0000256" key="1">
    <source>
        <dbReference type="ARBA" id="ARBA00007806"/>
    </source>
</evidence>
<dbReference type="PANTHER" id="PTHR43053">
    <property type="entry name" value="GLYCOSIDASE FAMILY 31"/>
    <property type="match status" value="1"/>
</dbReference>
<dbReference type="InterPro" id="IPR048395">
    <property type="entry name" value="Glyco_hydro_31_C"/>
</dbReference>
<dbReference type="Gene3D" id="3.20.20.80">
    <property type="entry name" value="Glycosidases"/>
    <property type="match status" value="1"/>
</dbReference>
<dbReference type="InterPro" id="IPR013780">
    <property type="entry name" value="Glyco_hydro_b"/>
</dbReference>
<accession>A0A830HZ13</accession>